<sequence>MLSKGHRFASPIVEPTRLASIALTAKALPLPYVLHRSYVASISAALLQVIVAASLFKVSPSPSRSVAVFSFNSTVKLLSVTLLHFVNRLAAVLLL</sequence>
<organism evidence="1 2">
    <name type="scientific">Gossypium stocksii</name>
    <dbReference type="NCBI Taxonomy" id="47602"/>
    <lineage>
        <taxon>Eukaryota</taxon>
        <taxon>Viridiplantae</taxon>
        <taxon>Streptophyta</taxon>
        <taxon>Embryophyta</taxon>
        <taxon>Tracheophyta</taxon>
        <taxon>Spermatophyta</taxon>
        <taxon>Magnoliopsida</taxon>
        <taxon>eudicotyledons</taxon>
        <taxon>Gunneridae</taxon>
        <taxon>Pentapetalae</taxon>
        <taxon>rosids</taxon>
        <taxon>malvids</taxon>
        <taxon>Malvales</taxon>
        <taxon>Malvaceae</taxon>
        <taxon>Malvoideae</taxon>
        <taxon>Gossypium</taxon>
    </lineage>
</organism>
<protein>
    <submittedName>
        <fullName evidence="1">Uncharacterized protein</fullName>
    </submittedName>
</protein>
<reference evidence="1 2" key="1">
    <citation type="journal article" date="2021" name="Plant Biotechnol. J.">
        <title>Multi-omics assisted identification of the key and species-specific regulatory components of drought-tolerant mechanisms in Gossypium stocksii.</title>
        <authorList>
            <person name="Yu D."/>
            <person name="Ke L."/>
            <person name="Zhang D."/>
            <person name="Wu Y."/>
            <person name="Sun Y."/>
            <person name="Mei J."/>
            <person name="Sun J."/>
            <person name="Sun Y."/>
        </authorList>
    </citation>
    <scope>NUCLEOTIDE SEQUENCE [LARGE SCALE GENOMIC DNA]</scope>
    <source>
        <strain evidence="2">cv. E1</strain>
        <tissue evidence="1">Leaf</tissue>
    </source>
</reference>
<comment type="caution">
    <text evidence="1">The sequence shown here is derived from an EMBL/GenBank/DDBJ whole genome shotgun (WGS) entry which is preliminary data.</text>
</comment>
<gene>
    <name evidence="1" type="ORF">J1N35_029433</name>
</gene>
<evidence type="ECO:0000313" key="2">
    <source>
        <dbReference type="Proteomes" id="UP000828251"/>
    </source>
</evidence>
<proteinExistence type="predicted"/>
<dbReference type="EMBL" id="JAIQCV010000009">
    <property type="protein sequence ID" value="KAH1064446.1"/>
    <property type="molecule type" value="Genomic_DNA"/>
</dbReference>
<dbReference type="AlphaFoldDB" id="A0A9D3ZS20"/>
<name>A0A9D3ZS20_9ROSI</name>
<evidence type="ECO:0000313" key="1">
    <source>
        <dbReference type="EMBL" id="KAH1064446.1"/>
    </source>
</evidence>
<dbReference type="Proteomes" id="UP000828251">
    <property type="component" value="Unassembled WGS sequence"/>
</dbReference>
<keyword evidence="2" id="KW-1185">Reference proteome</keyword>
<accession>A0A9D3ZS20</accession>